<gene>
    <name evidence="4" type="ORF">Q9291_07620</name>
</gene>
<dbReference type="CDD" id="cd16012">
    <property type="entry name" value="ALP"/>
    <property type="match status" value="1"/>
</dbReference>
<evidence type="ECO:0000256" key="2">
    <source>
        <dbReference type="RuleBase" id="RU003946"/>
    </source>
</evidence>
<dbReference type="InterPro" id="IPR017850">
    <property type="entry name" value="Alkaline_phosphatase_core_sf"/>
</dbReference>
<dbReference type="GO" id="GO:0004035">
    <property type="term" value="F:alkaline phosphatase activity"/>
    <property type="evidence" value="ECO:0007669"/>
    <property type="project" value="UniProtKB-EC"/>
</dbReference>
<comment type="caution">
    <text evidence="4">The sequence shown here is derived from an EMBL/GenBank/DDBJ whole genome shotgun (WGS) entry which is preliminary data.</text>
</comment>
<evidence type="ECO:0000256" key="1">
    <source>
        <dbReference type="ARBA" id="ARBA00022553"/>
    </source>
</evidence>
<dbReference type="Proteomes" id="UP001225906">
    <property type="component" value="Unassembled WGS sequence"/>
</dbReference>
<comment type="similarity">
    <text evidence="2">Belongs to the alkaline phosphatase family.</text>
</comment>
<dbReference type="PANTHER" id="PTHR11596:SF5">
    <property type="entry name" value="ALKALINE PHOSPHATASE"/>
    <property type="match status" value="1"/>
</dbReference>
<organism evidence="4 5">
    <name type="scientific">Methylophilus aquaticus</name>
    <dbReference type="NCBI Taxonomy" id="1971610"/>
    <lineage>
        <taxon>Bacteria</taxon>
        <taxon>Pseudomonadati</taxon>
        <taxon>Pseudomonadota</taxon>
        <taxon>Betaproteobacteria</taxon>
        <taxon>Nitrosomonadales</taxon>
        <taxon>Methylophilaceae</taxon>
        <taxon>Methylophilus</taxon>
    </lineage>
</organism>
<dbReference type="PANTHER" id="PTHR11596">
    <property type="entry name" value="ALKALINE PHOSPHATASE"/>
    <property type="match status" value="1"/>
</dbReference>
<dbReference type="EMBL" id="JAVCAP010000014">
    <property type="protein sequence ID" value="MDP8567715.1"/>
    <property type="molecule type" value="Genomic_DNA"/>
</dbReference>
<dbReference type="Gene3D" id="3.40.720.10">
    <property type="entry name" value="Alkaline Phosphatase, subunit A"/>
    <property type="match status" value="1"/>
</dbReference>
<feature type="signal peptide" evidence="3">
    <location>
        <begin position="1"/>
        <end position="28"/>
    </location>
</feature>
<dbReference type="SMART" id="SM00098">
    <property type="entry name" value="alkPPc"/>
    <property type="match status" value="1"/>
</dbReference>
<sequence>MHMFNMKRTAIAAMLLGAQLGISPAVFAAENAQFWLDDGAASLNDSKKLVPNARKAKNVILFVGDGMGISTVTGARIFEGQLKGADGERNKLSFEAFPYVALSKTYSTNQQTADSAPTMTAMISGVKTNDGILSLNQTVARNEPSPAVLNANKVTTLLEQAEVAGKSTGVVSTARITHATPAATYAHISNRDWEANSNLSSAAASNGVKDIAAQMIDNFGSGKLGDGIDVVLGGGRSYFLPNSVTDIEGTKGRRTDGRNLTQEYVSKFGGVYVQDKNGFDAINPATATKVLGLFNPSHMEYEQDRPNDIAGEPSLAEMTGKAIDILKKNQNGYFLMVEGGRIDHASHAGNAYRTFKDTVALSDAVREAMSKVDMNDTLIIVTADHSHTLTIGGYPKRGNPILAKVVEPGKTTPTLAADGKPYTTVSFANGPGYHTNAPGDAVYNEAIAAGRVVDMTSVDTEDPDFHQEALVPLSSETHAGEEVAIYAQGPKAYLVHGVQEQSYIYQVMKEAFGFR</sequence>
<evidence type="ECO:0000313" key="5">
    <source>
        <dbReference type="Proteomes" id="UP001225906"/>
    </source>
</evidence>
<keyword evidence="5" id="KW-1185">Reference proteome</keyword>
<protein>
    <submittedName>
        <fullName evidence="4">Alkaline phosphatase</fullName>
        <ecNumber evidence="4">3.1.3.1</ecNumber>
    </submittedName>
</protein>
<feature type="chain" id="PRO_5047414111" evidence="3">
    <location>
        <begin position="29"/>
        <end position="515"/>
    </location>
</feature>
<dbReference type="SUPFAM" id="SSF53649">
    <property type="entry name" value="Alkaline phosphatase-like"/>
    <property type="match status" value="1"/>
</dbReference>
<dbReference type="Pfam" id="PF00245">
    <property type="entry name" value="Alk_phosphatase"/>
    <property type="match status" value="1"/>
</dbReference>
<name>A0ABT9JUD5_9PROT</name>
<dbReference type="EC" id="3.1.3.1" evidence="4"/>
<accession>A0ABT9JUD5</accession>
<dbReference type="RefSeq" id="WP_306389428.1">
    <property type="nucleotide sequence ID" value="NZ_JAVCAP010000014.1"/>
</dbReference>
<evidence type="ECO:0000313" key="4">
    <source>
        <dbReference type="EMBL" id="MDP8567715.1"/>
    </source>
</evidence>
<evidence type="ECO:0000256" key="3">
    <source>
        <dbReference type="SAM" id="SignalP"/>
    </source>
</evidence>
<dbReference type="InterPro" id="IPR001952">
    <property type="entry name" value="Alkaline_phosphatase"/>
</dbReference>
<keyword evidence="4" id="KW-0378">Hydrolase</keyword>
<proteinExistence type="inferred from homology"/>
<keyword evidence="3" id="KW-0732">Signal</keyword>
<dbReference type="PRINTS" id="PR00113">
    <property type="entry name" value="ALKPHPHTASE"/>
</dbReference>
<reference evidence="5" key="1">
    <citation type="journal article" date="2019" name="Int. J. Syst. Evol. Microbiol.">
        <title>The Global Catalogue of Microorganisms (GCM) 10K type strain sequencing project: providing services to taxonomists for standard genome sequencing and annotation.</title>
        <authorList>
            <consortium name="The Broad Institute Genomics Platform"/>
            <consortium name="The Broad Institute Genome Sequencing Center for Infectious Disease"/>
            <person name="Wu L."/>
            <person name="Ma J."/>
        </authorList>
    </citation>
    <scope>NUCLEOTIDE SEQUENCE [LARGE SCALE GENOMIC DNA]</scope>
    <source>
        <strain evidence="5">VKM B-3159</strain>
    </source>
</reference>
<keyword evidence="1" id="KW-0597">Phosphoprotein</keyword>